<reference evidence="4" key="1">
    <citation type="submission" date="2016-10" db="EMBL/GenBank/DDBJ databases">
        <authorList>
            <person name="Varghese N."/>
            <person name="Submissions S."/>
        </authorList>
    </citation>
    <scope>NUCLEOTIDE SEQUENCE [LARGE SCALE GENOMIC DNA]</scope>
    <source>
        <strain evidence="4">DSM 7481</strain>
    </source>
</reference>
<protein>
    <submittedName>
        <fullName evidence="3">Fur family transcriptional regulator, ferric uptake regulator</fullName>
    </submittedName>
</protein>
<dbReference type="InterPro" id="IPR036390">
    <property type="entry name" value="WH_DNA-bd_sf"/>
</dbReference>
<feature type="binding site" evidence="1">
    <location>
        <position position="162"/>
    </location>
    <ligand>
        <name>Zn(2+)</name>
        <dbReference type="ChEBI" id="CHEBI:29105"/>
    </ligand>
</feature>
<dbReference type="EMBL" id="FOMQ01000009">
    <property type="protein sequence ID" value="SFD92659.1"/>
    <property type="molecule type" value="Genomic_DNA"/>
</dbReference>
<organism evidence="3 4">
    <name type="scientific">Paracidovorax konjaci</name>
    <dbReference type="NCBI Taxonomy" id="32040"/>
    <lineage>
        <taxon>Bacteria</taxon>
        <taxon>Pseudomonadati</taxon>
        <taxon>Pseudomonadota</taxon>
        <taxon>Betaproteobacteria</taxon>
        <taxon>Burkholderiales</taxon>
        <taxon>Comamonadaceae</taxon>
        <taxon>Paracidovorax</taxon>
    </lineage>
</organism>
<proteinExistence type="predicted"/>
<evidence type="ECO:0000313" key="3">
    <source>
        <dbReference type="EMBL" id="SFD92659.1"/>
    </source>
</evidence>
<dbReference type="InterPro" id="IPR002481">
    <property type="entry name" value="FUR"/>
</dbReference>
<feature type="binding site" evidence="1">
    <location>
        <position position="159"/>
    </location>
    <ligand>
        <name>Zn(2+)</name>
        <dbReference type="ChEBI" id="CHEBI:29105"/>
    </ligand>
</feature>
<dbReference type="InterPro" id="IPR036388">
    <property type="entry name" value="WH-like_DNA-bd_sf"/>
</dbReference>
<keyword evidence="1" id="KW-0479">Metal-binding</keyword>
<name>A0A1I1WCE2_9BURK</name>
<dbReference type="STRING" id="32040.SAMN04489710_10932"/>
<dbReference type="Gene3D" id="1.10.10.10">
    <property type="entry name" value="Winged helix-like DNA-binding domain superfamily/Winged helix DNA-binding domain"/>
    <property type="match status" value="1"/>
</dbReference>
<feature type="binding site" evidence="1">
    <location>
        <position position="117"/>
    </location>
    <ligand>
        <name>Zn(2+)</name>
        <dbReference type="ChEBI" id="CHEBI:29105"/>
    </ligand>
</feature>
<dbReference type="Pfam" id="PF01475">
    <property type="entry name" value="FUR"/>
    <property type="match status" value="1"/>
</dbReference>
<dbReference type="SUPFAM" id="SSF46785">
    <property type="entry name" value="Winged helix' DNA-binding domain"/>
    <property type="match status" value="1"/>
</dbReference>
<dbReference type="Proteomes" id="UP000199517">
    <property type="component" value="Unassembled WGS sequence"/>
</dbReference>
<sequence length="169" mass="17884">MPSSDASSRSASTAQSPGVPAPPARALPAGLRSTRATRAVLALMEADPAAARSGTEVVAAMERRGVPVNRVTVYRLLDRLAVAGLLERHVDGQRVTRYSLAGGAPDRWAARFECADCHRQFRISEATAPLRAALRRVLQALAEAGHAPETADVAVRGRCAQCTPPEAPR</sequence>
<keyword evidence="4" id="KW-1185">Reference proteome</keyword>
<feature type="binding site" evidence="1">
    <location>
        <position position="114"/>
    </location>
    <ligand>
        <name>Zn(2+)</name>
        <dbReference type="ChEBI" id="CHEBI:29105"/>
    </ligand>
</feature>
<dbReference type="GO" id="GO:0046872">
    <property type="term" value="F:metal ion binding"/>
    <property type="evidence" value="ECO:0007669"/>
    <property type="project" value="UniProtKB-KW"/>
</dbReference>
<evidence type="ECO:0000256" key="2">
    <source>
        <dbReference type="SAM" id="MobiDB-lite"/>
    </source>
</evidence>
<accession>A0A1I1WCE2</accession>
<dbReference type="OrthoDB" id="8659436at2"/>
<evidence type="ECO:0000256" key="1">
    <source>
        <dbReference type="PIRSR" id="PIRSR602481-1"/>
    </source>
</evidence>
<keyword evidence="1" id="KW-0862">Zinc</keyword>
<feature type="region of interest" description="Disordered" evidence="2">
    <location>
        <begin position="1"/>
        <end position="30"/>
    </location>
</feature>
<dbReference type="GO" id="GO:0003700">
    <property type="term" value="F:DNA-binding transcription factor activity"/>
    <property type="evidence" value="ECO:0007669"/>
    <property type="project" value="InterPro"/>
</dbReference>
<comment type="cofactor">
    <cofactor evidence="1">
        <name>Zn(2+)</name>
        <dbReference type="ChEBI" id="CHEBI:29105"/>
    </cofactor>
    <text evidence="1">Binds 1 zinc ion per subunit.</text>
</comment>
<feature type="compositionally biased region" description="Low complexity" evidence="2">
    <location>
        <begin position="1"/>
        <end position="18"/>
    </location>
</feature>
<evidence type="ECO:0000313" key="4">
    <source>
        <dbReference type="Proteomes" id="UP000199517"/>
    </source>
</evidence>
<dbReference type="RefSeq" id="WP_092953448.1">
    <property type="nucleotide sequence ID" value="NZ_FOMQ01000009.1"/>
</dbReference>
<gene>
    <name evidence="3" type="ORF">SAMN04489710_10932</name>
</gene>
<dbReference type="AlphaFoldDB" id="A0A1I1WCE2"/>